<evidence type="ECO:0000256" key="3">
    <source>
        <dbReference type="ARBA" id="ARBA00004663"/>
    </source>
</evidence>
<keyword evidence="11 19" id="KW-0460">Magnesium</keyword>
<dbReference type="HAMAP" id="MF_00719">
    <property type="entry name" value="CobS"/>
    <property type="match status" value="1"/>
</dbReference>
<dbReference type="EMBL" id="JAVXZY010000005">
    <property type="protein sequence ID" value="MDT9000185.1"/>
    <property type="molecule type" value="Genomic_DNA"/>
</dbReference>
<dbReference type="Proteomes" id="UP001246372">
    <property type="component" value="Unassembled WGS sequence"/>
</dbReference>
<keyword evidence="7 19" id="KW-1003">Cell membrane</keyword>
<evidence type="ECO:0000256" key="1">
    <source>
        <dbReference type="ARBA" id="ARBA00001946"/>
    </source>
</evidence>
<dbReference type="PANTHER" id="PTHR34148:SF1">
    <property type="entry name" value="ADENOSYLCOBINAMIDE-GDP RIBAZOLETRANSFERASE"/>
    <property type="match status" value="1"/>
</dbReference>
<feature type="transmembrane region" description="Helical" evidence="19">
    <location>
        <begin position="41"/>
        <end position="63"/>
    </location>
</feature>
<keyword evidence="21" id="KW-1185">Reference proteome</keyword>
<evidence type="ECO:0000256" key="19">
    <source>
        <dbReference type="HAMAP-Rule" id="MF_00719"/>
    </source>
</evidence>
<comment type="catalytic activity">
    <reaction evidence="17 19">
        <text>alpha-ribazole + adenosylcob(III)inamide-GDP = adenosylcob(III)alamin + GMP + H(+)</text>
        <dbReference type="Rhea" id="RHEA:16049"/>
        <dbReference type="ChEBI" id="CHEBI:10329"/>
        <dbReference type="ChEBI" id="CHEBI:15378"/>
        <dbReference type="ChEBI" id="CHEBI:18408"/>
        <dbReference type="ChEBI" id="CHEBI:58115"/>
        <dbReference type="ChEBI" id="CHEBI:60487"/>
        <dbReference type="EC" id="2.7.8.26"/>
    </reaction>
</comment>
<evidence type="ECO:0000256" key="5">
    <source>
        <dbReference type="ARBA" id="ARBA00013200"/>
    </source>
</evidence>
<organism evidence="20 21">
    <name type="scientific">Roseateles aquae</name>
    <dbReference type="NCBI Taxonomy" id="3077235"/>
    <lineage>
        <taxon>Bacteria</taxon>
        <taxon>Pseudomonadati</taxon>
        <taxon>Pseudomonadota</taxon>
        <taxon>Betaproteobacteria</taxon>
        <taxon>Burkholderiales</taxon>
        <taxon>Sphaerotilaceae</taxon>
        <taxon>Roseateles</taxon>
    </lineage>
</organism>
<evidence type="ECO:0000256" key="18">
    <source>
        <dbReference type="ARBA" id="ARBA00049504"/>
    </source>
</evidence>
<comment type="function">
    <text evidence="14 19">Joins adenosylcobinamide-GDP and alpha-ribazole to generate adenosylcobalamin (Ado-cobalamin). Also synthesizes adenosylcobalamin 5'-phosphate from adenosylcobinamide-GDP and alpha-ribazole 5'-phosphate.</text>
</comment>
<evidence type="ECO:0000256" key="13">
    <source>
        <dbReference type="ARBA" id="ARBA00023136"/>
    </source>
</evidence>
<feature type="transmembrane region" description="Helical" evidence="19">
    <location>
        <begin position="12"/>
        <end position="29"/>
    </location>
</feature>
<keyword evidence="13 19" id="KW-0472">Membrane</keyword>
<evidence type="ECO:0000256" key="2">
    <source>
        <dbReference type="ARBA" id="ARBA00004651"/>
    </source>
</evidence>
<dbReference type="PANTHER" id="PTHR34148">
    <property type="entry name" value="ADENOSYLCOBINAMIDE-GDP RIBAZOLETRANSFERASE"/>
    <property type="match status" value="1"/>
</dbReference>
<evidence type="ECO:0000313" key="20">
    <source>
        <dbReference type="EMBL" id="MDT9000185.1"/>
    </source>
</evidence>
<dbReference type="RefSeq" id="WP_315650746.1">
    <property type="nucleotide sequence ID" value="NZ_JAVXZY010000005.1"/>
</dbReference>
<dbReference type="EC" id="2.7.8.26" evidence="5 19"/>
<name>A0ABU3PCZ4_9BURK</name>
<accession>A0ABU3PCZ4</accession>
<comment type="subcellular location">
    <subcellularLocation>
        <location evidence="2 19">Cell membrane</location>
        <topology evidence="2 19">Multi-pass membrane protein</topology>
    </subcellularLocation>
</comment>
<evidence type="ECO:0000256" key="14">
    <source>
        <dbReference type="ARBA" id="ARBA00025228"/>
    </source>
</evidence>
<comment type="similarity">
    <text evidence="4 19">Belongs to the CobS family.</text>
</comment>
<keyword evidence="10 19" id="KW-0812">Transmembrane</keyword>
<comment type="caution">
    <text evidence="20">The sequence shown here is derived from an EMBL/GenBank/DDBJ whole genome shotgun (WGS) entry which is preliminary data.</text>
</comment>
<proteinExistence type="inferred from homology"/>
<dbReference type="NCBIfam" id="NF001277">
    <property type="entry name" value="PRK00235.1-3"/>
    <property type="match status" value="1"/>
</dbReference>
<comment type="cofactor">
    <cofactor evidence="1 19">
        <name>Mg(2+)</name>
        <dbReference type="ChEBI" id="CHEBI:18420"/>
    </cofactor>
</comment>
<keyword evidence="9 19" id="KW-0808">Transferase</keyword>
<evidence type="ECO:0000256" key="11">
    <source>
        <dbReference type="ARBA" id="ARBA00022842"/>
    </source>
</evidence>
<comment type="catalytic activity">
    <reaction evidence="18 19">
        <text>alpha-ribazole 5'-phosphate + adenosylcob(III)inamide-GDP = adenosylcob(III)alamin 5'-phosphate + GMP + H(+)</text>
        <dbReference type="Rhea" id="RHEA:23560"/>
        <dbReference type="ChEBI" id="CHEBI:15378"/>
        <dbReference type="ChEBI" id="CHEBI:57918"/>
        <dbReference type="ChEBI" id="CHEBI:58115"/>
        <dbReference type="ChEBI" id="CHEBI:60487"/>
        <dbReference type="ChEBI" id="CHEBI:60493"/>
        <dbReference type="EC" id="2.7.8.26"/>
    </reaction>
</comment>
<dbReference type="NCBIfam" id="TIGR00317">
    <property type="entry name" value="cobS"/>
    <property type="match status" value="1"/>
</dbReference>
<sequence length="265" mass="28059">MAWLLRELRLFFIALQFFTRIPIPAWVGFEPVWLQQCARYFPLVGLCVGAVSAAVLWGAQWLWPAPVAVGLAMAASMLLTGGFHEDGLADTCDGLGGAVSREKALLIMKDSRLGSYGALGLIMVLGLKAACLIGLAEAQPNEAAALLLWVHGASRVAPLWLMHALPYGGDAEHAKAKPLATSISNAGFAVGLLWVLLAAGALVAWRPALLPLLCGASVAAAAMCLWMQAWLDRRLGGYTGDNLGASQQLSELAALLALLALWHLL</sequence>
<dbReference type="GO" id="GO:0051073">
    <property type="term" value="F:adenosylcobinamide-GDP ribazoletransferase activity"/>
    <property type="evidence" value="ECO:0007669"/>
    <property type="project" value="UniProtKB-EC"/>
</dbReference>
<evidence type="ECO:0000256" key="6">
    <source>
        <dbReference type="ARBA" id="ARBA00015850"/>
    </source>
</evidence>
<evidence type="ECO:0000256" key="16">
    <source>
        <dbReference type="ARBA" id="ARBA00032853"/>
    </source>
</evidence>
<evidence type="ECO:0000313" key="21">
    <source>
        <dbReference type="Proteomes" id="UP001246372"/>
    </source>
</evidence>
<evidence type="ECO:0000256" key="17">
    <source>
        <dbReference type="ARBA" id="ARBA00048623"/>
    </source>
</evidence>
<keyword evidence="8 19" id="KW-0169">Cobalamin biosynthesis</keyword>
<evidence type="ECO:0000256" key="15">
    <source>
        <dbReference type="ARBA" id="ARBA00032605"/>
    </source>
</evidence>
<feature type="transmembrane region" description="Helical" evidence="19">
    <location>
        <begin position="143"/>
        <end position="163"/>
    </location>
</feature>
<feature type="transmembrane region" description="Helical" evidence="19">
    <location>
        <begin position="212"/>
        <end position="231"/>
    </location>
</feature>
<evidence type="ECO:0000256" key="7">
    <source>
        <dbReference type="ARBA" id="ARBA00022475"/>
    </source>
</evidence>
<feature type="transmembrane region" description="Helical" evidence="19">
    <location>
        <begin position="183"/>
        <end position="205"/>
    </location>
</feature>
<gene>
    <name evidence="19" type="primary">cobS</name>
    <name evidence="20" type="ORF">RQP53_12990</name>
</gene>
<evidence type="ECO:0000256" key="12">
    <source>
        <dbReference type="ARBA" id="ARBA00022989"/>
    </source>
</evidence>
<protein>
    <recommendedName>
        <fullName evidence="6 19">Adenosylcobinamide-GDP ribazoletransferase</fullName>
        <ecNumber evidence="5 19">2.7.8.26</ecNumber>
    </recommendedName>
    <alternativeName>
        <fullName evidence="16 19">Cobalamin synthase</fullName>
    </alternativeName>
    <alternativeName>
        <fullName evidence="15 19">Cobalamin-5'-phosphate synthase</fullName>
    </alternativeName>
</protein>
<evidence type="ECO:0000256" key="10">
    <source>
        <dbReference type="ARBA" id="ARBA00022692"/>
    </source>
</evidence>
<evidence type="ECO:0000256" key="4">
    <source>
        <dbReference type="ARBA" id="ARBA00010561"/>
    </source>
</evidence>
<comment type="pathway">
    <text evidence="3 19">Cofactor biosynthesis; adenosylcobalamin biosynthesis; adenosylcobalamin from cob(II)yrinate a,c-diamide: step 7/7.</text>
</comment>
<dbReference type="Pfam" id="PF02654">
    <property type="entry name" value="CobS"/>
    <property type="match status" value="1"/>
</dbReference>
<evidence type="ECO:0000256" key="8">
    <source>
        <dbReference type="ARBA" id="ARBA00022573"/>
    </source>
</evidence>
<evidence type="ECO:0000256" key="9">
    <source>
        <dbReference type="ARBA" id="ARBA00022679"/>
    </source>
</evidence>
<dbReference type="InterPro" id="IPR003805">
    <property type="entry name" value="CobS"/>
</dbReference>
<reference evidence="20" key="1">
    <citation type="submission" date="2023-09" db="EMBL/GenBank/DDBJ databases">
        <title>Paucibacter sp. APW11 Genome sequencing and assembly.</title>
        <authorList>
            <person name="Kim I."/>
        </authorList>
    </citation>
    <scope>NUCLEOTIDE SEQUENCE</scope>
    <source>
        <strain evidence="20">APW11</strain>
    </source>
</reference>
<feature type="transmembrane region" description="Helical" evidence="19">
    <location>
        <begin position="116"/>
        <end position="136"/>
    </location>
</feature>
<keyword evidence="12 19" id="KW-1133">Transmembrane helix</keyword>